<organism evidence="2 3">
    <name type="scientific">Stenotrophomonas capsici</name>
    <dbReference type="NCBI Taxonomy" id="3110230"/>
    <lineage>
        <taxon>Bacteria</taxon>
        <taxon>Pseudomonadati</taxon>
        <taxon>Pseudomonadota</taxon>
        <taxon>Gammaproteobacteria</taxon>
        <taxon>Lysobacterales</taxon>
        <taxon>Lysobacteraceae</taxon>
        <taxon>Stenotrophomonas</taxon>
    </lineage>
</organism>
<dbReference type="InterPro" id="IPR020051">
    <property type="entry name" value="SagB-type_dehydrogenase"/>
</dbReference>
<keyword evidence="3" id="KW-1185">Reference proteome</keyword>
<dbReference type="InterPro" id="IPR000415">
    <property type="entry name" value="Nitroreductase-like"/>
</dbReference>
<dbReference type="InterPro" id="IPR030965">
    <property type="entry name" value="SagB-rel_DH_2"/>
</dbReference>
<reference evidence="2 3" key="1">
    <citation type="submission" date="2023-12" db="EMBL/GenBank/DDBJ databases">
        <title>Stenotrophomonas guangdongensis sp. nov., isolated from wilted pepper plants (Capsicum annuum).</title>
        <authorList>
            <person name="Qiu M."/>
            <person name="Li Y."/>
            <person name="Liu Q."/>
            <person name="Zhang X."/>
            <person name="Huang Y."/>
            <person name="Guo R."/>
            <person name="Hu M."/>
            <person name="Zhou J."/>
            <person name="Zhou X."/>
        </authorList>
    </citation>
    <scope>NUCLEOTIDE SEQUENCE [LARGE SCALE GENOMIC DNA]</scope>
    <source>
        <strain evidence="2 3">MH1</strain>
    </source>
</reference>
<evidence type="ECO:0000313" key="3">
    <source>
        <dbReference type="Proteomes" id="UP001301653"/>
    </source>
</evidence>
<dbReference type="CDD" id="cd02142">
    <property type="entry name" value="McbC_SagB-like_oxidoreductase"/>
    <property type="match status" value="1"/>
</dbReference>
<dbReference type="Pfam" id="PF00881">
    <property type="entry name" value="Nitroreductase"/>
    <property type="match status" value="1"/>
</dbReference>
<dbReference type="InterPro" id="IPR029479">
    <property type="entry name" value="Nitroreductase"/>
</dbReference>
<dbReference type="Proteomes" id="UP001301653">
    <property type="component" value="Unassembled WGS sequence"/>
</dbReference>
<evidence type="ECO:0000259" key="1">
    <source>
        <dbReference type="Pfam" id="PF00881"/>
    </source>
</evidence>
<gene>
    <name evidence="2" type="ORF">VA603_00625</name>
</gene>
<dbReference type="NCBIfam" id="TIGR04511">
    <property type="entry name" value="SagB_rel_DH_2"/>
    <property type="match status" value="1"/>
</dbReference>
<proteinExistence type="predicted"/>
<sequence length="393" mass="43526">MKVRRCSILHLEPRERVEFNLAGLLAGSDGLVRRQHWVALAPHLGHEVGIDEAECMLLGRISPEAWTEAAAFAGDMRPLLRSLLHKGLVIARHRRHAAFRQQDEAMREGYWHPLAATFHAFTRWDDADAVQAMQETGTTTAAELRQQLGPPPSEAISRVEESEQVRLPTEADNAFDQLLARRVTCRNFDTARPLPLVLLSQLLGRVFGVRATERVTDDTVFLKKSSPSGGGLQPVEAYLLIRNVQGLADGAYHYQPMAHALEPLPGLTRPVAALMLDALAQQHWFADAHVLVALAPRYARNFWKYRHHAKAYRAVVLEAGHLSQTLYLSATDAGLGAYVTCAINEGLLEQAFGLDPMTEGVLAVCGFGWRSTEMVTMELDPAEQIWRAPGVDA</sequence>
<dbReference type="PANTHER" id="PTHR43745:SF2">
    <property type="entry name" value="NITROREDUCTASE MJ1384-RELATED"/>
    <property type="match status" value="1"/>
</dbReference>
<protein>
    <submittedName>
        <fullName evidence="2">Peptide maturation dehydrogenase</fullName>
    </submittedName>
</protein>
<accession>A0ABU5UY63</accession>
<dbReference type="EMBL" id="JAYFUH010000034">
    <property type="protein sequence ID" value="MEA5666041.1"/>
    <property type="molecule type" value="Genomic_DNA"/>
</dbReference>
<comment type="caution">
    <text evidence="2">The sequence shown here is derived from an EMBL/GenBank/DDBJ whole genome shotgun (WGS) entry which is preliminary data.</text>
</comment>
<feature type="domain" description="Nitroreductase" evidence="1">
    <location>
        <begin position="180"/>
        <end position="369"/>
    </location>
</feature>
<dbReference type="InterPro" id="IPR052544">
    <property type="entry name" value="Bacteriocin_Proc_Enz"/>
</dbReference>
<dbReference type="PANTHER" id="PTHR43745">
    <property type="entry name" value="NITROREDUCTASE MJ1384-RELATED"/>
    <property type="match status" value="1"/>
</dbReference>
<name>A0ABU5UY63_9GAMM</name>
<evidence type="ECO:0000313" key="2">
    <source>
        <dbReference type="EMBL" id="MEA5666041.1"/>
    </source>
</evidence>
<dbReference type="Gene3D" id="3.40.109.10">
    <property type="entry name" value="NADH Oxidase"/>
    <property type="match status" value="1"/>
</dbReference>
<dbReference type="SUPFAM" id="SSF55469">
    <property type="entry name" value="FMN-dependent nitroreductase-like"/>
    <property type="match status" value="1"/>
</dbReference>
<dbReference type="NCBIfam" id="TIGR03605">
    <property type="entry name" value="antibiot_sagB"/>
    <property type="match status" value="1"/>
</dbReference>
<dbReference type="RefSeq" id="WP_323437630.1">
    <property type="nucleotide sequence ID" value="NZ_JAYFUH010000034.1"/>
</dbReference>